<dbReference type="AlphaFoldDB" id="G0TZW1"/>
<evidence type="ECO:0000313" key="2">
    <source>
        <dbReference type="EMBL" id="CCC50139.1"/>
    </source>
</evidence>
<keyword evidence="1" id="KW-0472">Membrane</keyword>
<feature type="transmembrane region" description="Helical" evidence="1">
    <location>
        <begin position="55"/>
        <end position="72"/>
    </location>
</feature>
<reference evidence="2" key="1">
    <citation type="journal article" date="2012" name="Proc. Natl. Acad. Sci. U.S.A.">
        <title>Antigenic diversity is generated by distinct evolutionary mechanisms in African trypanosome species.</title>
        <authorList>
            <person name="Jackson A.P."/>
            <person name="Berry A."/>
            <person name="Aslett M."/>
            <person name="Allison H.C."/>
            <person name="Burton P."/>
            <person name="Vavrova-Anderson J."/>
            <person name="Brown R."/>
            <person name="Browne H."/>
            <person name="Corton N."/>
            <person name="Hauser H."/>
            <person name="Gamble J."/>
            <person name="Gilderthorp R."/>
            <person name="Marcello L."/>
            <person name="McQuillan J."/>
            <person name="Otto T.D."/>
            <person name="Quail M.A."/>
            <person name="Sanders M.J."/>
            <person name="van Tonder A."/>
            <person name="Ginger M.L."/>
            <person name="Field M.C."/>
            <person name="Barry J.D."/>
            <person name="Hertz-Fowler C."/>
            <person name="Berriman M."/>
        </authorList>
    </citation>
    <scope>NUCLEOTIDE SEQUENCE</scope>
    <source>
        <strain evidence="2">Y486</strain>
    </source>
</reference>
<organism evidence="2">
    <name type="scientific">Trypanosoma vivax (strain Y486)</name>
    <dbReference type="NCBI Taxonomy" id="1055687"/>
    <lineage>
        <taxon>Eukaryota</taxon>
        <taxon>Discoba</taxon>
        <taxon>Euglenozoa</taxon>
        <taxon>Kinetoplastea</taxon>
        <taxon>Metakinetoplastina</taxon>
        <taxon>Trypanosomatida</taxon>
        <taxon>Trypanosomatidae</taxon>
        <taxon>Trypanosoma</taxon>
        <taxon>Duttonella</taxon>
    </lineage>
</organism>
<name>G0TZW1_TRYVY</name>
<proteinExistence type="predicted"/>
<keyword evidence="1" id="KW-0812">Transmembrane</keyword>
<accession>G0TZW1</accession>
<gene>
    <name evidence="2" type="ORF">TVY486_0807460</name>
</gene>
<dbReference type="VEuPathDB" id="TriTrypDB:TvY486_0807460"/>
<evidence type="ECO:0000256" key="1">
    <source>
        <dbReference type="SAM" id="Phobius"/>
    </source>
</evidence>
<keyword evidence="1" id="KW-1133">Transmembrane helix</keyword>
<sequence length="103" mass="11959">MFLCCVWDVMGLLPLQHLPHCNTFLTIHFLFLLLTRTRTDTHFDPTRTSSTYSSWLLHFYLAISSLFTALLTHTNSRANIAVGCVVITVIDWYHDPRPVVYFI</sequence>
<protein>
    <submittedName>
        <fullName evidence="2">Uncharacterized protein</fullName>
    </submittedName>
</protein>
<dbReference type="EMBL" id="HE573024">
    <property type="protein sequence ID" value="CCC50139.1"/>
    <property type="molecule type" value="Genomic_DNA"/>
</dbReference>
<feature type="transmembrane region" description="Helical" evidence="1">
    <location>
        <begin position="17"/>
        <end position="34"/>
    </location>
</feature>